<dbReference type="Proteomes" id="UP001165060">
    <property type="component" value="Unassembled WGS sequence"/>
</dbReference>
<dbReference type="Gene3D" id="1.10.472.10">
    <property type="entry name" value="Cyclin-like"/>
    <property type="match status" value="1"/>
</dbReference>
<dbReference type="PANTHER" id="PTHR13742:SF17">
    <property type="entry name" value="RE32990P-RELATED"/>
    <property type="match status" value="1"/>
</dbReference>
<evidence type="ECO:0000313" key="4">
    <source>
        <dbReference type="Proteomes" id="UP001165060"/>
    </source>
</evidence>
<evidence type="ECO:0000313" key="3">
    <source>
        <dbReference type="EMBL" id="GMI56175.1"/>
    </source>
</evidence>
<dbReference type="PANTHER" id="PTHR13742">
    <property type="entry name" value="RETINOBLASTOMA-ASSOCIATED PROTEIN RB -RELATED"/>
    <property type="match status" value="1"/>
</dbReference>
<accession>A0ABQ6NBV1</accession>
<name>A0ABQ6NBV1_9STRA</name>
<dbReference type="InterPro" id="IPR002719">
    <property type="entry name" value="RB_B"/>
</dbReference>
<feature type="region of interest" description="Disordered" evidence="1">
    <location>
        <begin position="174"/>
        <end position="202"/>
    </location>
</feature>
<feature type="domain" description="Retinoblastoma-associated protein B-box" evidence="2">
    <location>
        <begin position="47"/>
        <end position="168"/>
    </location>
</feature>
<dbReference type="SUPFAM" id="SSF47954">
    <property type="entry name" value="Cyclin-like"/>
    <property type="match status" value="1"/>
</dbReference>
<comment type="caution">
    <text evidence="3">The sequence shown here is derived from an EMBL/GenBank/DDBJ whole genome shotgun (WGS) entry which is preliminary data.</text>
</comment>
<reference evidence="3 4" key="1">
    <citation type="journal article" date="2023" name="Commun. Biol.">
        <title>Genome analysis of Parmales, the sister group of diatoms, reveals the evolutionary specialization of diatoms from phago-mixotrophs to photoautotrophs.</title>
        <authorList>
            <person name="Ban H."/>
            <person name="Sato S."/>
            <person name="Yoshikawa S."/>
            <person name="Yamada K."/>
            <person name="Nakamura Y."/>
            <person name="Ichinomiya M."/>
            <person name="Sato N."/>
            <person name="Blanc-Mathieu R."/>
            <person name="Endo H."/>
            <person name="Kuwata A."/>
            <person name="Ogata H."/>
        </authorList>
    </citation>
    <scope>NUCLEOTIDE SEQUENCE [LARGE SCALE GENOMIC DNA]</scope>
</reference>
<feature type="non-terminal residue" evidence="3">
    <location>
        <position position="1"/>
    </location>
</feature>
<dbReference type="EMBL" id="BRYB01006746">
    <property type="protein sequence ID" value="GMI56175.1"/>
    <property type="molecule type" value="Genomic_DNA"/>
</dbReference>
<keyword evidence="4" id="KW-1185">Reference proteome</keyword>
<evidence type="ECO:0000259" key="2">
    <source>
        <dbReference type="Pfam" id="PF01857"/>
    </source>
</evidence>
<sequence length="262" mass="27150">REEALLAGACWAAGSELPRLLAAARAAGPGAWPPALLGGAGAAGGRLGLFLRKLLAHCDRLLERVGGRLGLGGGGEGEARGVLLHVLGGEGGLIEGRRVETVLLCCVYGACKVSGLAGDVKFSSIIAAYKDAARGKDITGVVRDVPLADGSPGNVIQFYNQVFVPRAKDYLMGLQEPGTPPSSPLKRSARAAGLPPHSPFSAPSRVPDSNVFLVSGAAFPNRELTPRSRALFAFGESSSRDLHTINNALNRPPADFLSMPLL</sequence>
<organism evidence="3 4">
    <name type="scientific">Tetraparma gracilis</name>
    <dbReference type="NCBI Taxonomy" id="2962635"/>
    <lineage>
        <taxon>Eukaryota</taxon>
        <taxon>Sar</taxon>
        <taxon>Stramenopiles</taxon>
        <taxon>Ochrophyta</taxon>
        <taxon>Bolidophyceae</taxon>
        <taxon>Parmales</taxon>
        <taxon>Triparmaceae</taxon>
        <taxon>Tetraparma</taxon>
    </lineage>
</organism>
<dbReference type="InterPro" id="IPR028309">
    <property type="entry name" value="RB_fam"/>
</dbReference>
<proteinExistence type="predicted"/>
<dbReference type="Pfam" id="PF01857">
    <property type="entry name" value="RB_B"/>
    <property type="match status" value="1"/>
</dbReference>
<dbReference type="InterPro" id="IPR036915">
    <property type="entry name" value="Cyclin-like_sf"/>
</dbReference>
<evidence type="ECO:0000256" key="1">
    <source>
        <dbReference type="SAM" id="MobiDB-lite"/>
    </source>
</evidence>
<gene>
    <name evidence="3" type="ORF">TeGR_g14791</name>
</gene>
<protein>
    <recommendedName>
        <fullName evidence="2">Retinoblastoma-associated protein B-box domain-containing protein</fullName>
    </recommendedName>
</protein>